<dbReference type="AlphaFoldDB" id="A0ABD2ZV13"/>
<dbReference type="EMBL" id="JBJUIK010000007">
    <property type="protein sequence ID" value="KAL3522833.1"/>
    <property type="molecule type" value="Genomic_DNA"/>
</dbReference>
<accession>A0ABD2ZV13</accession>
<evidence type="ECO:0000313" key="2">
    <source>
        <dbReference type="Proteomes" id="UP001630127"/>
    </source>
</evidence>
<sequence length="99" mass="11207">MKPLLPSQILDSLSDSDSVSRLDLPQEVLHGELHEFLNNLNNKGFGTASSEAHKKCSRRAKQYTVNGTILTRQALGPTLAFLLKFLNDHKSYLEYQRHL</sequence>
<organism evidence="1 2">
    <name type="scientific">Cinchona calisaya</name>
    <dbReference type="NCBI Taxonomy" id="153742"/>
    <lineage>
        <taxon>Eukaryota</taxon>
        <taxon>Viridiplantae</taxon>
        <taxon>Streptophyta</taxon>
        <taxon>Embryophyta</taxon>
        <taxon>Tracheophyta</taxon>
        <taxon>Spermatophyta</taxon>
        <taxon>Magnoliopsida</taxon>
        <taxon>eudicotyledons</taxon>
        <taxon>Gunneridae</taxon>
        <taxon>Pentapetalae</taxon>
        <taxon>asterids</taxon>
        <taxon>lamiids</taxon>
        <taxon>Gentianales</taxon>
        <taxon>Rubiaceae</taxon>
        <taxon>Cinchonoideae</taxon>
        <taxon>Cinchoneae</taxon>
        <taxon>Cinchona</taxon>
    </lineage>
</organism>
<gene>
    <name evidence="1" type="ORF">ACH5RR_015667</name>
</gene>
<proteinExistence type="predicted"/>
<name>A0ABD2ZV13_9GENT</name>
<reference evidence="1 2" key="1">
    <citation type="submission" date="2024-11" db="EMBL/GenBank/DDBJ databases">
        <title>A near-complete genome assembly of Cinchona calisaya.</title>
        <authorList>
            <person name="Lian D.C."/>
            <person name="Zhao X.W."/>
            <person name="Wei L."/>
        </authorList>
    </citation>
    <scope>NUCLEOTIDE SEQUENCE [LARGE SCALE GENOMIC DNA]</scope>
    <source>
        <tissue evidence="1">Nenye</tissue>
    </source>
</reference>
<comment type="caution">
    <text evidence="1">The sequence shown here is derived from an EMBL/GenBank/DDBJ whole genome shotgun (WGS) entry which is preliminary data.</text>
</comment>
<evidence type="ECO:0000313" key="1">
    <source>
        <dbReference type="EMBL" id="KAL3522833.1"/>
    </source>
</evidence>
<dbReference type="Proteomes" id="UP001630127">
    <property type="component" value="Unassembled WGS sequence"/>
</dbReference>
<protein>
    <submittedName>
        <fullName evidence="1">Uncharacterized protein</fullName>
    </submittedName>
</protein>
<keyword evidence="2" id="KW-1185">Reference proteome</keyword>